<dbReference type="Pfam" id="PF05236">
    <property type="entry name" value="TAF4"/>
    <property type="match status" value="1"/>
</dbReference>
<feature type="compositionally biased region" description="Basic and acidic residues" evidence="7">
    <location>
        <begin position="801"/>
        <end position="825"/>
    </location>
</feature>
<comment type="similarity">
    <text evidence="2">Belongs to the TAF4 family.</text>
</comment>
<feature type="region of interest" description="Disordered" evidence="7">
    <location>
        <begin position="774"/>
        <end position="826"/>
    </location>
</feature>
<evidence type="ECO:0000313" key="9">
    <source>
        <dbReference type="EMBL" id="KAK0576106.1"/>
    </source>
</evidence>
<dbReference type="EMBL" id="JAUESC010000386">
    <property type="protein sequence ID" value="KAK0576106.1"/>
    <property type="molecule type" value="Genomic_DNA"/>
</dbReference>
<dbReference type="GO" id="GO:0006367">
    <property type="term" value="P:transcription initiation at RNA polymerase II promoter"/>
    <property type="evidence" value="ECO:0007669"/>
    <property type="project" value="TreeGrafter"/>
</dbReference>
<gene>
    <name evidence="9" type="ORF">LWI29_011968</name>
</gene>
<dbReference type="GO" id="GO:0016251">
    <property type="term" value="F:RNA polymerase II general transcription initiation factor activity"/>
    <property type="evidence" value="ECO:0007669"/>
    <property type="project" value="TreeGrafter"/>
</dbReference>
<dbReference type="InterPro" id="IPR009072">
    <property type="entry name" value="Histone-fold"/>
</dbReference>
<evidence type="ECO:0000256" key="5">
    <source>
        <dbReference type="ARBA" id="ARBA00023242"/>
    </source>
</evidence>
<dbReference type="GO" id="GO:0005669">
    <property type="term" value="C:transcription factor TFIID complex"/>
    <property type="evidence" value="ECO:0007669"/>
    <property type="project" value="InterPro"/>
</dbReference>
<keyword evidence="10" id="KW-1185">Reference proteome</keyword>
<keyword evidence="4" id="KW-0804">Transcription</keyword>
<dbReference type="CDD" id="cd08045">
    <property type="entry name" value="HFD_TAF4"/>
    <property type="match status" value="1"/>
</dbReference>
<comment type="caution">
    <text evidence="9">The sequence shown here is derived from an EMBL/GenBank/DDBJ whole genome shotgun (WGS) entry which is preliminary data.</text>
</comment>
<feature type="compositionally biased region" description="Polar residues" evidence="7">
    <location>
        <begin position="79"/>
        <end position="92"/>
    </location>
</feature>
<feature type="compositionally biased region" description="Basic and acidic residues" evidence="7">
    <location>
        <begin position="553"/>
        <end position="562"/>
    </location>
</feature>
<comment type="subcellular location">
    <subcellularLocation>
        <location evidence="1">Nucleus</location>
    </subcellularLocation>
</comment>
<feature type="compositionally biased region" description="Polar residues" evidence="7">
    <location>
        <begin position="388"/>
        <end position="399"/>
    </location>
</feature>
<feature type="region of interest" description="Disordered" evidence="7">
    <location>
        <begin position="519"/>
        <end position="638"/>
    </location>
</feature>
<feature type="compositionally biased region" description="Basic and acidic residues" evidence="7">
    <location>
        <begin position="774"/>
        <end position="793"/>
    </location>
</feature>
<dbReference type="Pfam" id="PF12174">
    <property type="entry name" value="RST"/>
    <property type="match status" value="1"/>
</dbReference>
<feature type="compositionally biased region" description="Polar residues" evidence="7">
    <location>
        <begin position="144"/>
        <end position="184"/>
    </location>
</feature>
<dbReference type="InterPro" id="IPR045144">
    <property type="entry name" value="TAF4"/>
</dbReference>
<dbReference type="InterPro" id="IPR022003">
    <property type="entry name" value="RST"/>
</dbReference>
<dbReference type="AlphaFoldDB" id="A0AA39RKM7"/>
<evidence type="ECO:0000313" key="10">
    <source>
        <dbReference type="Proteomes" id="UP001168877"/>
    </source>
</evidence>
<protein>
    <recommendedName>
        <fullName evidence="8">RST domain-containing protein</fullName>
    </recommendedName>
</protein>
<proteinExistence type="inferred from homology"/>
<name>A0AA39RKM7_ACESA</name>
<dbReference type="Gene3D" id="1.10.20.10">
    <property type="entry name" value="Histone, subunit A"/>
    <property type="match status" value="1"/>
</dbReference>
<evidence type="ECO:0000256" key="4">
    <source>
        <dbReference type="ARBA" id="ARBA00023163"/>
    </source>
</evidence>
<evidence type="ECO:0000256" key="3">
    <source>
        <dbReference type="ARBA" id="ARBA00023015"/>
    </source>
</evidence>
<evidence type="ECO:0000259" key="8">
    <source>
        <dbReference type="PROSITE" id="PS51879"/>
    </source>
</evidence>
<keyword evidence="5" id="KW-0539">Nucleus</keyword>
<feature type="region of interest" description="Disordered" evidence="7">
    <location>
        <begin position="851"/>
        <end position="896"/>
    </location>
</feature>
<feature type="compositionally biased region" description="Low complexity" evidence="7">
    <location>
        <begin position="344"/>
        <end position="362"/>
    </location>
</feature>
<dbReference type="FunFam" id="1.10.20.10:FF:000015">
    <property type="entry name" value="Transcription initiation factor TFIID subunit 4B"/>
    <property type="match status" value="1"/>
</dbReference>
<comment type="function">
    <text evidence="6">TAFs are components of the transcription factor IID (TFIID) complex that is essential for mediating regulation of RNA polymerase transcription.</text>
</comment>
<accession>A0AA39RKM7</accession>
<feature type="region of interest" description="Disordered" evidence="7">
    <location>
        <begin position="314"/>
        <end position="485"/>
    </location>
</feature>
<dbReference type="PROSITE" id="PS51879">
    <property type="entry name" value="RST"/>
    <property type="match status" value="1"/>
</dbReference>
<feature type="compositionally biased region" description="Polar residues" evidence="7">
    <location>
        <begin position="205"/>
        <end position="216"/>
    </location>
</feature>
<feature type="compositionally biased region" description="Polar residues" evidence="7">
    <location>
        <begin position="569"/>
        <end position="604"/>
    </location>
</feature>
<dbReference type="Proteomes" id="UP001168877">
    <property type="component" value="Unassembled WGS sequence"/>
</dbReference>
<evidence type="ECO:0000256" key="2">
    <source>
        <dbReference type="ARBA" id="ARBA00006178"/>
    </source>
</evidence>
<dbReference type="GO" id="GO:0003677">
    <property type="term" value="F:DNA binding"/>
    <property type="evidence" value="ECO:0007669"/>
    <property type="project" value="TreeGrafter"/>
</dbReference>
<sequence>MSCLYKPKSTDHDSYGNRKISATWLPEKILSAPAEALEKLTMDPSIMKLLEEDEDESMHSGADVEAFQAALNRDIGGDASTSLPSDSDSAFSQGKEGNHGSHQSISQWQNASQEKNTNFQGLESAQRQEQHSSGMDLKQHGSVAENQQQHNDGCSPSQQKQSQDNCPQGPAEQTPNQIPQTTGIQIAEKNPIQTHEPERMRNQDGESQYSKIQKMSNQPAVSAELASNAINRGKQVPFALLLPALTPHLDKDRAMQLHTLYAKLKKNEIVKDVFVRHMRDIVGDQMLRLAVNQMQSQMSANQFQLQSQAAARQQQLRMPSVSAGATQFTDPHSFPQLHQKGTNSSADPALVPASSASVHSSSFPIKENSAQKSRELERQPGSHGIHVSQMSSSGPSIASQERERPSVPVQGLNKQQQQQLHYPPTSFPMYGSSGANYHPFSGTNVNPPGSSLKPHPHDSQTRQIAHHKSIGSTPPGGGGSLSQFTNNSMVQQNSVPWQASANKDQSSGMSTMAYVKPEPVDQGTEQHNKSHLSTSQGLSAAQVEHGHAIPLTLKDEPLDKQSPRVGYSTPASIMPSNSVSPSTTTQPDPNIPLSSRMSSVTSPAGINARTPPKKPSIGQKKPLETLGSSPPPSNKKQKVSGVFLDQSIEQLNDVTAVSGVNLREEEEQLFSGSKEDSRASEASRRVVQEEEERLILQKTPLQKKLAEIMAKCGVKSMSNDVERCLSLCVEERLRGILCNLIRMSKQRVDAEKPRHRTIVTSDVRQQIMTMNRTAKEEWEKKQAEAEKLRKLNEPEGDNGVDGDKEKDDGRSKTVKVNKEEDDKMRTNAANVAARAAVGGDDMLSKWQLMAEQARQKREGGGDAASGSQAGKDVNRKPSSTFGRIMKDNQEAERRSHVAPVGAGAIRKFGRNQGGIPHTRVARTISIKDVVAVLEREPHMSKSTLIYRLYEKIRSDAAPSE</sequence>
<keyword evidence="3" id="KW-0805">Transcription regulation</keyword>
<evidence type="ECO:0000256" key="1">
    <source>
        <dbReference type="ARBA" id="ARBA00004123"/>
    </source>
</evidence>
<dbReference type="GO" id="GO:0046982">
    <property type="term" value="F:protein heterodimerization activity"/>
    <property type="evidence" value="ECO:0007669"/>
    <property type="project" value="InterPro"/>
</dbReference>
<evidence type="ECO:0000256" key="6">
    <source>
        <dbReference type="ARBA" id="ARBA00058775"/>
    </source>
</evidence>
<dbReference type="PANTHER" id="PTHR15138:SF14">
    <property type="entry name" value="TRANSCRIPTION INITIATION FACTOR TFIID SUBUNIT 4"/>
    <property type="match status" value="1"/>
</dbReference>
<feature type="compositionally biased region" description="Basic and acidic residues" evidence="7">
    <location>
        <begin position="884"/>
        <end position="895"/>
    </location>
</feature>
<evidence type="ECO:0000256" key="7">
    <source>
        <dbReference type="SAM" id="MobiDB-lite"/>
    </source>
</evidence>
<reference evidence="9" key="1">
    <citation type="journal article" date="2022" name="Plant J.">
        <title>Strategies of tolerance reflected in two North American maple genomes.</title>
        <authorList>
            <person name="McEvoy S.L."/>
            <person name="Sezen U.U."/>
            <person name="Trouern-Trend A."/>
            <person name="McMahon S.M."/>
            <person name="Schaberg P.G."/>
            <person name="Yang J."/>
            <person name="Wegrzyn J.L."/>
            <person name="Swenson N.G."/>
        </authorList>
    </citation>
    <scope>NUCLEOTIDE SEQUENCE</scope>
    <source>
        <strain evidence="9">NS2018</strain>
    </source>
</reference>
<dbReference type="InterPro" id="IPR007900">
    <property type="entry name" value="TAF4_C"/>
</dbReference>
<organism evidence="9 10">
    <name type="scientific">Acer saccharum</name>
    <name type="common">Sugar maple</name>
    <dbReference type="NCBI Taxonomy" id="4024"/>
    <lineage>
        <taxon>Eukaryota</taxon>
        <taxon>Viridiplantae</taxon>
        <taxon>Streptophyta</taxon>
        <taxon>Embryophyta</taxon>
        <taxon>Tracheophyta</taxon>
        <taxon>Spermatophyta</taxon>
        <taxon>Magnoliopsida</taxon>
        <taxon>eudicotyledons</taxon>
        <taxon>Gunneridae</taxon>
        <taxon>Pentapetalae</taxon>
        <taxon>rosids</taxon>
        <taxon>malvids</taxon>
        <taxon>Sapindales</taxon>
        <taxon>Sapindaceae</taxon>
        <taxon>Hippocastanoideae</taxon>
        <taxon>Acereae</taxon>
        <taxon>Acer</taxon>
    </lineage>
</organism>
<feature type="compositionally biased region" description="Basic and acidic residues" evidence="7">
    <location>
        <begin position="195"/>
        <end position="204"/>
    </location>
</feature>
<feature type="region of interest" description="Disordered" evidence="7">
    <location>
        <begin position="50"/>
        <end position="216"/>
    </location>
</feature>
<dbReference type="PANTHER" id="PTHR15138">
    <property type="entry name" value="TRANSCRIPTION INITIATION FACTOR TFIID SUBUNIT 4"/>
    <property type="match status" value="1"/>
</dbReference>
<reference evidence="9" key="2">
    <citation type="submission" date="2023-06" db="EMBL/GenBank/DDBJ databases">
        <authorList>
            <person name="Swenson N.G."/>
            <person name="Wegrzyn J.L."/>
            <person name="Mcevoy S.L."/>
        </authorList>
    </citation>
    <scope>NUCLEOTIDE SEQUENCE</scope>
    <source>
        <strain evidence="9">NS2018</strain>
        <tissue evidence="9">Leaf</tissue>
    </source>
</reference>
<feature type="compositionally biased region" description="Polar residues" evidence="7">
    <location>
        <begin position="100"/>
        <end position="133"/>
    </location>
</feature>
<feature type="domain" description="RST" evidence="8">
    <location>
        <begin position="229"/>
        <end position="300"/>
    </location>
</feature>